<organism evidence="2 3">
    <name type="scientific">Agrocybe pediades</name>
    <dbReference type="NCBI Taxonomy" id="84607"/>
    <lineage>
        <taxon>Eukaryota</taxon>
        <taxon>Fungi</taxon>
        <taxon>Dikarya</taxon>
        <taxon>Basidiomycota</taxon>
        <taxon>Agaricomycotina</taxon>
        <taxon>Agaricomycetes</taxon>
        <taxon>Agaricomycetidae</taxon>
        <taxon>Agaricales</taxon>
        <taxon>Agaricineae</taxon>
        <taxon>Strophariaceae</taxon>
        <taxon>Agrocybe</taxon>
    </lineage>
</organism>
<dbReference type="EMBL" id="JAACJL010000058">
    <property type="protein sequence ID" value="KAF4611072.1"/>
    <property type="molecule type" value="Genomic_DNA"/>
</dbReference>
<feature type="region of interest" description="Disordered" evidence="1">
    <location>
        <begin position="554"/>
        <end position="657"/>
    </location>
</feature>
<dbReference type="Proteomes" id="UP000521872">
    <property type="component" value="Unassembled WGS sequence"/>
</dbReference>
<feature type="region of interest" description="Disordered" evidence="1">
    <location>
        <begin position="366"/>
        <end position="507"/>
    </location>
</feature>
<feature type="compositionally biased region" description="Low complexity" evidence="1">
    <location>
        <begin position="585"/>
        <end position="598"/>
    </location>
</feature>
<feature type="compositionally biased region" description="Basic residues" evidence="1">
    <location>
        <begin position="173"/>
        <end position="185"/>
    </location>
</feature>
<name>A0A8H4QHD6_9AGAR</name>
<gene>
    <name evidence="2" type="ORF">D9613_007323</name>
</gene>
<feature type="compositionally biased region" description="Basic residues" evidence="1">
    <location>
        <begin position="196"/>
        <end position="205"/>
    </location>
</feature>
<evidence type="ECO:0000256" key="1">
    <source>
        <dbReference type="SAM" id="MobiDB-lite"/>
    </source>
</evidence>
<dbReference type="AlphaFoldDB" id="A0A8H4QHD6"/>
<protein>
    <submittedName>
        <fullName evidence="2">Uncharacterized protein</fullName>
    </submittedName>
</protein>
<feature type="region of interest" description="Disordered" evidence="1">
    <location>
        <begin position="284"/>
        <end position="348"/>
    </location>
</feature>
<keyword evidence="3" id="KW-1185">Reference proteome</keyword>
<feature type="region of interest" description="Disordered" evidence="1">
    <location>
        <begin position="173"/>
        <end position="271"/>
    </location>
</feature>
<proteinExistence type="predicted"/>
<feature type="compositionally biased region" description="Low complexity" evidence="1">
    <location>
        <begin position="313"/>
        <end position="334"/>
    </location>
</feature>
<feature type="compositionally biased region" description="Low complexity" evidence="1">
    <location>
        <begin position="366"/>
        <end position="381"/>
    </location>
</feature>
<reference evidence="2 3" key="1">
    <citation type="submission" date="2019-12" db="EMBL/GenBank/DDBJ databases">
        <authorList>
            <person name="Floudas D."/>
            <person name="Bentzer J."/>
            <person name="Ahren D."/>
            <person name="Johansson T."/>
            <person name="Persson P."/>
            <person name="Tunlid A."/>
        </authorList>
    </citation>
    <scope>NUCLEOTIDE SEQUENCE [LARGE SCALE GENOMIC DNA]</scope>
    <source>
        <strain evidence="2 3">CBS 102.39</strain>
    </source>
</reference>
<feature type="compositionally biased region" description="Low complexity" evidence="1">
    <location>
        <begin position="206"/>
        <end position="218"/>
    </location>
</feature>
<sequence length="657" mass="72015">MSVIASPTPSIVGLYEEKNRRIYKWISQTPSPSSGGLADAFSPPSTTPTIASLPEEIFPEEEKERDGKNPSFRYYHSQSNSVSSSDTLLVLNRSLPQLPAHPQQLPLHPPLVPGPIPVPIQPIPLSPVQIQPQLASLGPLKQRRLTKPLQLPIPMATHAYPSHQPIVIESPRRHRGHRHHHQHGHDHRDHEYDRNRGHRHHRRRSPSPVRSPVHSSSGTRSRSQPARARHIDETMQLSRDLGADDDKGLAMPPDYHPVSGSGGGSGARTNETSRLSRMMGRMNLSRSRPEGYGGPAEGQPGPINPNAGGGGSHSQPSPQSPSQYQQHSPTQTQGHHSHHEHGQAPTNRHQNMEQLAGVVASQYVQQHMPSTHHQPHSQHQPSSRHGHHSHHTPGSGSRSRHRSASQSYAQPATYMIQPSHSQAPPTATRPTYTRRRSKSVDERELGTYRSQYPGSPRPSGYHNSPSQQQQQQQQQQQVYSHSPPQGYAGSAMGAPSSPIATLPGGGAVVQQTNQPMLVPIDQGRGGWAVVPPAGQEIRVIGSANAHNVAPAVESRTVLRHSSKSRHHRSRSAQPAAEGQGHGGFLKKLFGMGKKSSTSSGGGAGGNHNHYAGRGVIQHVQPVQYVDPGRHGGRHGEREREKKRNGERAHRRRRRESY</sequence>
<feature type="compositionally biased region" description="Basic residues" evidence="1">
    <location>
        <begin position="557"/>
        <end position="570"/>
    </location>
</feature>
<feature type="compositionally biased region" description="Basic residues" evidence="1">
    <location>
        <begin position="648"/>
        <end position="657"/>
    </location>
</feature>
<evidence type="ECO:0000313" key="2">
    <source>
        <dbReference type="EMBL" id="KAF4611072.1"/>
    </source>
</evidence>
<evidence type="ECO:0000313" key="3">
    <source>
        <dbReference type="Proteomes" id="UP000521872"/>
    </source>
</evidence>
<accession>A0A8H4QHD6</accession>
<feature type="compositionally biased region" description="Low complexity" evidence="1">
    <location>
        <begin position="467"/>
        <end position="477"/>
    </location>
</feature>
<feature type="compositionally biased region" description="Basic and acidic residues" evidence="1">
    <location>
        <begin position="186"/>
        <end position="195"/>
    </location>
</feature>
<comment type="caution">
    <text evidence="2">The sequence shown here is derived from an EMBL/GenBank/DDBJ whole genome shotgun (WGS) entry which is preliminary data.</text>
</comment>
<feature type="compositionally biased region" description="Basic residues" evidence="1">
    <location>
        <begin position="382"/>
        <end position="391"/>
    </location>
</feature>
<feature type="region of interest" description="Disordered" evidence="1">
    <location>
        <begin position="27"/>
        <end position="52"/>
    </location>
</feature>
<feature type="compositionally biased region" description="Basic and acidic residues" evidence="1">
    <location>
        <begin position="627"/>
        <end position="647"/>
    </location>
</feature>